<dbReference type="GO" id="GO:0005886">
    <property type="term" value="C:plasma membrane"/>
    <property type="evidence" value="ECO:0007669"/>
    <property type="project" value="TreeGrafter"/>
</dbReference>
<dbReference type="InterPro" id="IPR040283">
    <property type="entry name" value="DDB_G0292058-like"/>
</dbReference>
<feature type="transmembrane region" description="Helical" evidence="1">
    <location>
        <begin position="145"/>
        <end position="169"/>
    </location>
</feature>
<dbReference type="Proteomes" id="UP001454036">
    <property type="component" value="Unassembled WGS sequence"/>
</dbReference>
<gene>
    <name evidence="3" type="ORF">LIER_18825</name>
</gene>
<evidence type="ECO:0000313" key="4">
    <source>
        <dbReference type="Proteomes" id="UP001454036"/>
    </source>
</evidence>
<evidence type="ECO:0000256" key="1">
    <source>
        <dbReference type="SAM" id="Phobius"/>
    </source>
</evidence>
<comment type="caution">
    <text evidence="3">The sequence shown here is derived from an EMBL/GenBank/DDBJ whole genome shotgun (WGS) entry which is preliminary data.</text>
</comment>
<sequence>MITMFSSRTYPLSLFSFFIIISFFTFSHGDHLSSVSAGFKGLSGGRQENYETGYYSRRIAVETATANSTYMILAASRTYRRDPFDSFRYYRGGWNVTNMNYFSSLAYSSMGPMFMGVTWFLLFGIFLLCMCCCCSRGKKYGYSRCCFFTLLILLTFFSLAVVCGSGIIYKAQQKFEDSIVDTSSYLLKEGGELVVHLSDMGKTLAAAKDLGASPELKIPEEQTAQIDQVAAQMTNVTQLVHTITNRSSNDIRTSLIPVKFLLICLTTVLLGMAVFGFVFCICGLECLLNILVMFGWILVLGTFFASSFYLLVSNATADTCVSIDEWLQIPTANTALESIIPKVDTATAQEMINVSKNVTFSSISVINSFIVNVSNVDVPPQAGPPLYYNQSGPQVPILCNLYNNDFTDRQCAIGEITLEKAPEVWKGFVCQVSDTGICTTPGRLTPTTYNQFTSSLNVTSGLNAELPFMTELMNTTYLKNVLGKLSKDYCPNLVKYSSWMYTGFIWSTIAVMFSIIIWLMYGSQRKNRSYTKKVDSGRDNIYGHQYL</sequence>
<feature type="transmembrane region" description="Helical" evidence="1">
    <location>
        <begin position="113"/>
        <end position="133"/>
    </location>
</feature>
<keyword evidence="1" id="KW-0472">Membrane</keyword>
<feature type="transmembrane region" description="Helical" evidence="1">
    <location>
        <begin position="291"/>
        <end position="312"/>
    </location>
</feature>
<keyword evidence="4" id="KW-1185">Reference proteome</keyword>
<organism evidence="3 4">
    <name type="scientific">Lithospermum erythrorhizon</name>
    <name type="common">Purple gromwell</name>
    <name type="synonym">Lithospermum officinale var. erythrorhizon</name>
    <dbReference type="NCBI Taxonomy" id="34254"/>
    <lineage>
        <taxon>Eukaryota</taxon>
        <taxon>Viridiplantae</taxon>
        <taxon>Streptophyta</taxon>
        <taxon>Embryophyta</taxon>
        <taxon>Tracheophyta</taxon>
        <taxon>Spermatophyta</taxon>
        <taxon>Magnoliopsida</taxon>
        <taxon>eudicotyledons</taxon>
        <taxon>Gunneridae</taxon>
        <taxon>Pentapetalae</taxon>
        <taxon>asterids</taxon>
        <taxon>lamiids</taxon>
        <taxon>Boraginales</taxon>
        <taxon>Boraginaceae</taxon>
        <taxon>Boraginoideae</taxon>
        <taxon>Lithospermeae</taxon>
        <taxon>Lithospermum</taxon>
    </lineage>
</organism>
<dbReference type="EMBL" id="BAABME010004560">
    <property type="protein sequence ID" value="GAA0162808.1"/>
    <property type="molecule type" value="Genomic_DNA"/>
</dbReference>
<evidence type="ECO:0008006" key="5">
    <source>
        <dbReference type="Google" id="ProtNLM"/>
    </source>
</evidence>
<feature type="chain" id="PRO_5043875886" description="Transmembrane protein" evidence="2">
    <location>
        <begin position="30"/>
        <end position="547"/>
    </location>
</feature>
<dbReference type="PANTHER" id="PTHR31414">
    <property type="entry name" value="TRANSMEMBRANE PROTEIN DDB_G0292058"/>
    <property type="match status" value="1"/>
</dbReference>
<feature type="transmembrane region" description="Helical" evidence="1">
    <location>
        <begin position="260"/>
        <end position="284"/>
    </location>
</feature>
<dbReference type="AlphaFoldDB" id="A0AAV3QI14"/>
<keyword evidence="1" id="KW-0812">Transmembrane</keyword>
<protein>
    <recommendedName>
        <fullName evidence="5">Transmembrane protein</fullName>
    </recommendedName>
</protein>
<keyword evidence="1" id="KW-1133">Transmembrane helix</keyword>
<proteinExistence type="predicted"/>
<accession>A0AAV3QI14</accession>
<reference evidence="3 4" key="1">
    <citation type="submission" date="2024-01" db="EMBL/GenBank/DDBJ databases">
        <title>The complete chloroplast genome sequence of Lithospermum erythrorhizon: insights into the phylogenetic relationship among Boraginaceae species and the maternal lineages of purple gromwells.</title>
        <authorList>
            <person name="Okada T."/>
            <person name="Watanabe K."/>
        </authorList>
    </citation>
    <scope>NUCLEOTIDE SEQUENCE [LARGE SCALE GENOMIC DNA]</scope>
</reference>
<dbReference type="GO" id="GO:0009506">
    <property type="term" value="C:plasmodesma"/>
    <property type="evidence" value="ECO:0007669"/>
    <property type="project" value="TreeGrafter"/>
</dbReference>
<dbReference type="PANTHER" id="PTHR31414:SF15">
    <property type="entry name" value="PLASMA MEMBRANE FUSION PROTEIN"/>
    <property type="match status" value="1"/>
</dbReference>
<feature type="signal peptide" evidence="2">
    <location>
        <begin position="1"/>
        <end position="29"/>
    </location>
</feature>
<evidence type="ECO:0000256" key="2">
    <source>
        <dbReference type="SAM" id="SignalP"/>
    </source>
</evidence>
<feature type="transmembrane region" description="Helical" evidence="1">
    <location>
        <begin position="499"/>
        <end position="521"/>
    </location>
</feature>
<name>A0AAV3QI14_LITER</name>
<evidence type="ECO:0000313" key="3">
    <source>
        <dbReference type="EMBL" id="GAA0162808.1"/>
    </source>
</evidence>
<keyword evidence="2" id="KW-0732">Signal</keyword>